<reference evidence="3" key="1">
    <citation type="submission" date="2021-02" db="EMBL/GenBank/DDBJ databases">
        <authorList>
            <person name="Nowell W R."/>
        </authorList>
    </citation>
    <scope>NUCLEOTIDE SEQUENCE</scope>
</reference>
<sequence>MTECKIVVLYVIFYWTVKYSDAVFHRSPSLGCEHYLDDYEILKQFPFPVLINPETIHTNESIATMYPTERVVNSLTLVEPNGVVPESIFCLKELKYLIIKNMVFSDGIVPDSLADLQILQRLEIINTTITKMTNQLTVLKHLYWLILVNCSLPQLPNLSNLSNVWHIELDRNHLSKLDGLDGDILSLSLSNNLFSEIPTVKIPAYVEELTMNNNPLRNIIKLDSFINLERVDLHNTTLTSIPPTINKLQKLERLDLSYNDLFYLPFNILELNKLNTLFVNNNSFSDQEIETIKTYFNMSHPNITLCI</sequence>
<dbReference type="InterPro" id="IPR032675">
    <property type="entry name" value="LRR_dom_sf"/>
</dbReference>
<dbReference type="PANTHER" id="PTHR46652:SF3">
    <property type="entry name" value="LEUCINE-RICH REPEAT-CONTAINING PROTEIN 9"/>
    <property type="match status" value="1"/>
</dbReference>
<evidence type="ECO:0000256" key="1">
    <source>
        <dbReference type="ARBA" id="ARBA00022614"/>
    </source>
</evidence>
<gene>
    <name evidence="4" type="ORF">EDS130_LOCUS37866</name>
    <name evidence="3" type="ORF">XAT740_LOCUS9316</name>
</gene>
<evidence type="ECO:0000313" key="4">
    <source>
        <dbReference type="EMBL" id="CAF1425978.1"/>
    </source>
</evidence>
<protein>
    <submittedName>
        <fullName evidence="3">Uncharacterized protein</fullName>
    </submittedName>
</protein>
<organism evidence="3 5">
    <name type="scientific">Adineta ricciae</name>
    <name type="common">Rotifer</name>
    <dbReference type="NCBI Taxonomy" id="249248"/>
    <lineage>
        <taxon>Eukaryota</taxon>
        <taxon>Metazoa</taxon>
        <taxon>Spiralia</taxon>
        <taxon>Gnathifera</taxon>
        <taxon>Rotifera</taxon>
        <taxon>Eurotatoria</taxon>
        <taxon>Bdelloidea</taxon>
        <taxon>Adinetida</taxon>
        <taxon>Adinetidae</taxon>
        <taxon>Adineta</taxon>
    </lineage>
</organism>
<dbReference type="InterPro" id="IPR050836">
    <property type="entry name" value="SDS22/Internalin_LRR"/>
</dbReference>
<dbReference type="InterPro" id="IPR025875">
    <property type="entry name" value="Leu-rich_rpt_4"/>
</dbReference>
<name>A0A814BDQ9_ADIRI</name>
<dbReference type="Gene3D" id="3.80.10.10">
    <property type="entry name" value="Ribonuclease Inhibitor"/>
    <property type="match status" value="2"/>
</dbReference>
<evidence type="ECO:0000313" key="5">
    <source>
        <dbReference type="Proteomes" id="UP000663828"/>
    </source>
</evidence>
<evidence type="ECO:0000256" key="2">
    <source>
        <dbReference type="ARBA" id="ARBA00022737"/>
    </source>
</evidence>
<dbReference type="EMBL" id="CAJNOJ010000382">
    <property type="protein sequence ID" value="CAF1425978.1"/>
    <property type="molecule type" value="Genomic_DNA"/>
</dbReference>
<proteinExistence type="predicted"/>
<accession>A0A814BDQ9</accession>
<dbReference type="AlphaFoldDB" id="A0A814BDQ9"/>
<dbReference type="PANTHER" id="PTHR46652">
    <property type="entry name" value="LEUCINE-RICH REPEAT AND IQ DOMAIN-CONTAINING PROTEIN 1-RELATED"/>
    <property type="match status" value="1"/>
</dbReference>
<keyword evidence="2" id="KW-0677">Repeat</keyword>
<keyword evidence="1" id="KW-0433">Leucine-rich repeat</keyword>
<dbReference type="EMBL" id="CAJNOR010000477">
    <property type="protein sequence ID" value="CAF0926186.1"/>
    <property type="molecule type" value="Genomic_DNA"/>
</dbReference>
<dbReference type="Pfam" id="PF12799">
    <property type="entry name" value="LRR_4"/>
    <property type="match status" value="1"/>
</dbReference>
<comment type="caution">
    <text evidence="3">The sequence shown here is derived from an EMBL/GenBank/DDBJ whole genome shotgun (WGS) entry which is preliminary data.</text>
</comment>
<dbReference type="Proteomes" id="UP000663852">
    <property type="component" value="Unassembled WGS sequence"/>
</dbReference>
<keyword evidence="5" id="KW-1185">Reference proteome</keyword>
<evidence type="ECO:0000313" key="3">
    <source>
        <dbReference type="EMBL" id="CAF0926186.1"/>
    </source>
</evidence>
<dbReference type="Proteomes" id="UP000663828">
    <property type="component" value="Unassembled WGS sequence"/>
</dbReference>
<dbReference type="OrthoDB" id="1394818at2759"/>
<dbReference type="SUPFAM" id="SSF52058">
    <property type="entry name" value="L domain-like"/>
    <property type="match status" value="1"/>
</dbReference>